<dbReference type="Proteomes" id="UP001500058">
    <property type="component" value="Unassembled WGS sequence"/>
</dbReference>
<accession>A0ABN3I8H0</accession>
<dbReference type="Pfam" id="PF16157">
    <property type="entry name" value="DUF4865"/>
    <property type="match status" value="1"/>
</dbReference>
<protein>
    <submittedName>
        <fullName evidence="1">DUF4865 family protein</fullName>
    </submittedName>
</protein>
<dbReference type="RefSeq" id="WP_344630991.1">
    <property type="nucleotide sequence ID" value="NZ_BAAATJ010000009.1"/>
</dbReference>
<evidence type="ECO:0000313" key="2">
    <source>
        <dbReference type="Proteomes" id="UP001500058"/>
    </source>
</evidence>
<gene>
    <name evidence="1" type="ORF">GCM10010420_24560</name>
</gene>
<evidence type="ECO:0000313" key="1">
    <source>
        <dbReference type="EMBL" id="GAA2397609.1"/>
    </source>
</evidence>
<proteinExistence type="predicted"/>
<dbReference type="InterPro" id="IPR032349">
    <property type="entry name" value="DUF4865"/>
</dbReference>
<comment type="caution">
    <text evidence="1">The sequence shown here is derived from an EMBL/GenBank/DDBJ whole genome shotgun (WGS) entry which is preliminary data.</text>
</comment>
<dbReference type="EMBL" id="BAAATJ010000009">
    <property type="protein sequence ID" value="GAA2397609.1"/>
    <property type="molecule type" value="Genomic_DNA"/>
</dbReference>
<sequence length="188" mass="20812">MHAMQYEITLPADYDMDIVRERVATRGRALDGHPGLAFKAYLIRERGTAGSPVNQYAPFYLWHDPGALTGFLRGSGFRGLSADFGRPAVRNWHGLALEPGPAQGAAPRAAERLTYAIGEDEDAAERVERALEETREAAREPGTHSVVLGLDPHRWELARLVLLEGRREERGASQGARYEVLHLSEGTR</sequence>
<organism evidence="1 2">
    <name type="scientific">Streptomyces glaucosporus</name>
    <dbReference type="NCBI Taxonomy" id="284044"/>
    <lineage>
        <taxon>Bacteria</taxon>
        <taxon>Bacillati</taxon>
        <taxon>Actinomycetota</taxon>
        <taxon>Actinomycetes</taxon>
        <taxon>Kitasatosporales</taxon>
        <taxon>Streptomycetaceae</taxon>
        <taxon>Streptomyces</taxon>
    </lineage>
</organism>
<keyword evidence="2" id="KW-1185">Reference proteome</keyword>
<reference evidence="1 2" key="1">
    <citation type="journal article" date="2019" name="Int. J. Syst. Evol. Microbiol.">
        <title>The Global Catalogue of Microorganisms (GCM) 10K type strain sequencing project: providing services to taxonomists for standard genome sequencing and annotation.</title>
        <authorList>
            <consortium name="The Broad Institute Genomics Platform"/>
            <consortium name="The Broad Institute Genome Sequencing Center for Infectious Disease"/>
            <person name="Wu L."/>
            <person name="Ma J."/>
        </authorList>
    </citation>
    <scope>NUCLEOTIDE SEQUENCE [LARGE SCALE GENOMIC DNA]</scope>
    <source>
        <strain evidence="1 2">JCM 6921</strain>
    </source>
</reference>
<name>A0ABN3I8H0_9ACTN</name>